<sequence>MATTADDVRCSPGKLSEAQIKEQAQKSDRPNQPVNQQIGHLGDHLRELVE</sequence>
<dbReference type="EMBL" id="JAKKUT010000001">
    <property type="protein sequence ID" value="MDG2989841.1"/>
    <property type="molecule type" value="Genomic_DNA"/>
</dbReference>
<evidence type="ECO:0000256" key="1">
    <source>
        <dbReference type="SAM" id="MobiDB-lite"/>
    </source>
</evidence>
<dbReference type="Proteomes" id="UP001154265">
    <property type="component" value="Unassembled WGS sequence"/>
</dbReference>
<feature type="compositionally biased region" description="Basic and acidic residues" evidence="1">
    <location>
        <begin position="41"/>
        <end position="50"/>
    </location>
</feature>
<feature type="region of interest" description="Disordered" evidence="1">
    <location>
        <begin position="1"/>
        <end position="50"/>
    </location>
</feature>
<comment type="caution">
    <text evidence="2">The sequence shown here is derived from an EMBL/GenBank/DDBJ whole genome shotgun (WGS) entry which is preliminary data.</text>
</comment>
<reference evidence="2" key="2">
    <citation type="submission" date="2022-01" db="EMBL/GenBank/DDBJ databases">
        <authorList>
            <person name="Zivanovic Y."/>
            <person name="Moreira D."/>
            <person name="Lopez-Garcia P."/>
        </authorList>
    </citation>
    <scope>NUCLEOTIDE SEQUENCE</scope>
    <source>
        <strain evidence="2">G9</strain>
    </source>
</reference>
<keyword evidence="3" id="KW-1185">Reference proteome</keyword>
<evidence type="ECO:0000313" key="3">
    <source>
        <dbReference type="Proteomes" id="UP001154265"/>
    </source>
</evidence>
<protein>
    <submittedName>
        <fullName evidence="2">Uncharacterized protein</fullName>
    </submittedName>
</protein>
<dbReference type="RefSeq" id="WP_277865753.1">
    <property type="nucleotide sequence ID" value="NZ_JAKKUT010000001.1"/>
</dbReference>
<gene>
    <name evidence="2" type="ORF">L3556_02655</name>
</gene>
<reference evidence="2" key="1">
    <citation type="journal article" date="2022" name="Genome Biol. Evol.">
        <title>A New Gene Family Diagnostic for Intracellular Biomineralization of Amorphous Ca Carbonates by Cyanobacteria.</title>
        <authorList>
            <person name="Benzerara K."/>
            <person name="Duprat E."/>
            <person name="Bitard-Feildel T."/>
            <person name="Caumes G."/>
            <person name="Cassier-Chauvat C."/>
            <person name="Chauvat F."/>
            <person name="Dezi M."/>
            <person name="Diop S.I."/>
            <person name="Gaschignard G."/>
            <person name="Gorgen S."/>
            <person name="Gugger M."/>
            <person name="Lopez-Garcia P."/>
            <person name="Millet M."/>
            <person name="Skouri-Panet F."/>
            <person name="Moreira D."/>
            <person name="Callebaut I."/>
        </authorList>
    </citation>
    <scope>NUCLEOTIDE SEQUENCE</scope>
    <source>
        <strain evidence="2">G9</strain>
    </source>
</reference>
<name>A0ABT6EX74_9SYNE</name>
<accession>A0ABT6EX74</accession>
<evidence type="ECO:0000313" key="2">
    <source>
        <dbReference type="EMBL" id="MDG2989841.1"/>
    </source>
</evidence>
<organism evidence="2 3">
    <name type="scientific">Candidatus Synechococcus calcipolaris G9</name>
    <dbReference type="NCBI Taxonomy" id="1497997"/>
    <lineage>
        <taxon>Bacteria</taxon>
        <taxon>Bacillati</taxon>
        <taxon>Cyanobacteriota</taxon>
        <taxon>Cyanophyceae</taxon>
        <taxon>Synechococcales</taxon>
        <taxon>Synechococcaceae</taxon>
        <taxon>Synechococcus</taxon>
    </lineage>
</organism>
<proteinExistence type="predicted"/>
<feature type="compositionally biased region" description="Basic and acidic residues" evidence="1">
    <location>
        <begin position="19"/>
        <end position="29"/>
    </location>
</feature>